<name>A0ABR7XFP8_9BACT</name>
<comment type="caution">
    <text evidence="1">The sequence shown here is derived from an EMBL/GenBank/DDBJ whole genome shotgun (WGS) entry which is preliminary data.</text>
</comment>
<accession>A0ABR7XFP8</accession>
<keyword evidence="2" id="KW-1185">Reference proteome</keyword>
<dbReference type="EMBL" id="JACXAJ010000002">
    <property type="protein sequence ID" value="MBD1397118.1"/>
    <property type="molecule type" value="Genomic_DNA"/>
</dbReference>
<sequence length="76" mass="8458">MGKASTNFTSIKIGSDESRSVFVLDVNKLCFATYKPETPRQTAKLVLDFGASQKIFEKQEAEQVYQALSGHPAFQQ</sequence>
<evidence type="ECO:0000313" key="1">
    <source>
        <dbReference type="EMBL" id="MBD1397118.1"/>
    </source>
</evidence>
<evidence type="ECO:0000313" key="2">
    <source>
        <dbReference type="Proteomes" id="UP000625551"/>
    </source>
</evidence>
<gene>
    <name evidence="1" type="ORF">H9Q13_08065</name>
</gene>
<organism evidence="1 2">
    <name type="scientific">Pontibacter aquaedesilientis</name>
    <dbReference type="NCBI Taxonomy" id="2766980"/>
    <lineage>
        <taxon>Bacteria</taxon>
        <taxon>Pseudomonadati</taxon>
        <taxon>Bacteroidota</taxon>
        <taxon>Cytophagia</taxon>
        <taxon>Cytophagales</taxon>
        <taxon>Hymenobacteraceae</taxon>
        <taxon>Pontibacter</taxon>
    </lineage>
</organism>
<reference evidence="1 2" key="1">
    <citation type="submission" date="2020-09" db="EMBL/GenBank/DDBJ databases">
        <title>Genome sequencing and assembly of Pontibacter sp.</title>
        <authorList>
            <person name="Chhetri G."/>
        </authorList>
    </citation>
    <scope>NUCLEOTIDE SEQUENCE [LARGE SCALE GENOMIC DNA]</scope>
    <source>
        <strain evidence="1 2">JH31</strain>
    </source>
</reference>
<proteinExistence type="predicted"/>
<dbReference type="Proteomes" id="UP000625551">
    <property type="component" value="Unassembled WGS sequence"/>
</dbReference>
<protein>
    <submittedName>
        <fullName evidence="1">Uncharacterized protein</fullName>
    </submittedName>
</protein>